<name>A0A1E5WG41_9POAL</name>
<keyword evidence="2" id="KW-1185">Reference proteome</keyword>
<organism evidence="1 2">
    <name type="scientific">Dichanthelium oligosanthes</name>
    <dbReference type="NCBI Taxonomy" id="888268"/>
    <lineage>
        <taxon>Eukaryota</taxon>
        <taxon>Viridiplantae</taxon>
        <taxon>Streptophyta</taxon>
        <taxon>Embryophyta</taxon>
        <taxon>Tracheophyta</taxon>
        <taxon>Spermatophyta</taxon>
        <taxon>Magnoliopsida</taxon>
        <taxon>Liliopsida</taxon>
        <taxon>Poales</taxon>
        <taxon>Poaceae</taxon>
        <taxon>PACMAD clade</taxon>
        <taxon>Panicoideae</taxon>
        <taxon>Panicodae</taxon>
        <taxon>Paniceae</taxon>
        <taxon>Dichantheliinae</taxon>
        <taxon>Dichanthelium</taxon>
    </lineage>
</organism>
<dbReference type="EMBL" id="LWDX02009366">
    <property type="protein sequence ID" value="OEL36376.1"/>
    <property type="molecule type" value="Genomic_DNA"/>
</dbReference>
<comment type="caution">
    <text evidence="1">The sequence shown here is derived from an EMBL/GenBank/DDBJ whole genome shotgun (WGS) entry which is preliminary data.</text>
</comment>
<protein>
    <submittedName>
        <fullName evidence="1">Uncharacterized protein</fullName>
    </submittedName>
</protein>
<proteinExistence type="predicted"/>
<reference evidence="1 2" key="1">
    <citation type="submission" date="2016-09" db="EMBL/GenBank/DDBJ databases">
        <title>The draft genome of Dichanthelium oligosanthes: A C3 panicoid grass species.</title>
        <authorList>
            <person name="Studer A.J."/>
            <person name="Schnable J.C."/>
            <person name="Brutnell T.P."/>
        </authorList>
    </citation>
    <scope>NUCLEOTIDE SEQUENCE [LARGE SCALE GENOMIC DNA]</scope>
    <source>
        <strain evidence="2">cv. Kellogg 1175</strain>
        <tissue evidence="1">Leaf</tissue>
    </source>
</reference>
<accession>A0A1E5WG41</accession>
<evidence type="ECO:0000313" key="2">
    <source>
        <dbReference type="Proteomes" id="UP000095767"/>
    </source>
</evidence>
<sequence>MIEHMYSIIVVLQTTRHILYHNVLGVPIIPRLNLLFQLATDFRLKYFARFKNPIIDENVHLYRSQLLFYGLDEDINTSDTLKPSLTYHHP</sequence>
<dbReference type="Proteomes" id="UP000095767">
    <property type="component" value="Unassembled WGS sequence"/>
</dbReference>
<dbReference type="AlphaFoldDB" id="A0A1E5WG41"/>
<evidence type="ECO:0000313" key="1">
    <source>
        <dbReference type="EMBL" id="OEL36376.1"/>
    </source>
</evidence>
<gene>
    <name evidence="1" type="ORF">BAE44_0002605</name>
</gene>